<sequence length="232" mass="24361">MRTTAVAALTLTAALALGACQDEVTSASPSSTASSSASNTTEGPSSASNPPPTTRAWSKTPTSGATAANASGREAITSFDFKNATWTTADGSRVTMKNGRARTAGSDGSTRTYSVSPHYQLWTHTPLFYDLDDDGYEDAIVVLEEAEGNGYSDTPIVWLGGPSGPRQLTTSALPSAQRCGTYIKSIKVVDEGTIVVEGAERSENQVCAELPNKPFTRAFSVKGNRVVEQIVE</sequence>
<feature type="compositionally biased region" description="Low complexity" evidence="1">
    <location>
        <begin position="25"/>
        <end position="41"/>
    </location>
</feature>
<feature type="chain" id="PRO_5038487477" description="VCBS repeat-containing protein" evidence="2">
    <location>
        <begin position="19"/>
        <end position="232"/>
    </location>
</feature>
<dbReference type="PROSITE" id="PS51257">
    <property type="entry name" value="PROKAR_LIPOPROTEIN"/>
    <property type="match status" value="1"/>
</dbReference>
<evidence type="ECO:0000313" key="3">
    <source>
        <dbReference type="EMBL" id="RHW44078.1"/>
    </source>
</evidence>
<feature type="compositionally biased region" description="Polar residues" evidence="1">
    <location>
        <begin position="55"/>
        <end position="69"/>
    </location>
</feature>
<organism evidence="3 4">
    <name type="scientific">Dermacoccus abyssi</name>
    <dbReference type="NCBI Taxonomy" id="322596"/>
    <lineage>
        <taxon>Bacteria</taxon>
        <taxon>Bacillati</taxon>
        <taxon>Actinomycetota</taxon>
        <taxon>Actinomycetes</taxon>
        <taxon>Micrococcales</taxon>
        <taxon>Dermacoccaceae</taxon>
        <taxon>Dermacoccus</taxon>
    </lineage>
</organism>
<keyword evidence="2" id="KW-0732">Signal</keyword>
<accession>A0A417Z174</accession>
<reference evidence="3 4" key="1">
    <citation type="submission" date="2018-08" db="EMBL/GenBank/DDBJ databases">
        <title>Whole genome sequence analysis of Dermacoccus abyssi bacteria isolated from Deep Mariana trench Micromonospora spp reveals genes involved in the environmental adaptation and production of secondary metabolites.</title>
        <authorList>
            <person name="Abdel-Mageed W.M."/>
            <person name="Lehri B."/>
            <person name="Nouioui I."/>
            <person name="Goodfellow I."/>
            <person name="Jaspars M."/>
            <person name="Karlyshev A."/>
        </authorList>
    </citation>
    <scope>NUCLEOTIDE SEQUENCE [LARGE SCALE GENOMIC DNA]</scope>
    <source>
        <strain evidence="3 4">MT1.1</strain>
    </source>
</reference>
<feature type="region of interest" description="Disordered" evidence="1">
    <location>
        <begin position="92"/>
        <end position="112"/>
    </location>
</feature>
<feature type="region of interest" description="Disordered" evidence="1">
    <location>
        <begin position="25"/>
        <end position="71"/>
    </location>
</feature>
<gene>
    <name evidence="3" type="ORF">D1832_13450</name>
</gene>
<comment type="caution">
    <text evidence="3">The sequence shown here is derived from an EMBL/GenBank/DDBJ whole genome shotgun (WGS) entry which is preliminary data.</text>
</comment>
<evidence type="ECO:0000256" key="2">
    <source>
        <dbReference type="SAM" id="SignalP"/>
    </source>
</evidence>
<dbReference type="EMBL" id="QWLM01000020">
    <property type="protein sequence ID" value="RHW44078.1"/>
    <property type="molecule type" value="Genomic_DNA"/>
</dbReference>
<evidence type="ECO:0008006" key="5">
    <source>
        <dbReference type="Google" id="ProtNLM"/>
    </source>
</evidence>
<dbReference type="Proteomes" id="UP000285376">
    <property type="component" value="Unassembled WGS sequence"/>
</dbReference>
<proteinExistence type="predicted"/>
<evidence type="ECO:0000313" key="4">
    <source>
        <dbReference type="Proteomes" id="UP000285376"/>
    </source>
</evidence>
<dbReference type="AlphaFoldDB" id="A0A417Z174"/>
<dbReference type="RefSeq" id="WP_118914756.1">
    <property type="nucleotide sequence ID" value="NZ_CBCRVH010000021.1"/>
</dbReference>
<feature type="signal peptide" evidence="2">
    <location>
        <begin position="1"/>
        <end position="18"/>
    </location>
</feature>
<name>A0A417Z174_9MICO</name>
<protein>
    <recommendedName>
        <fullName evidence="5">VCBS repeat-containing protein</fullName>
    </recommendedName>
</protein>
<evidence type="ECO:0000256" key="1">
    <source>
        <dbReference type="SAM" id="MobiDB-lite"/>
    </source>
</evidence>